<evidence type="ECO:0000313" key="2">
    <source>
        <dbReference type="EMBL" id="RVU21653.1"/>
    </source>
</evidence>
<dbReference type="Pfam" id="PF10082">
    <property type="entry name" value="BBP2_2"/>
    <property type="match status" value="1"/>
</dbReference>
<sequence length="537" mass="57302">MTDERPQERRQRRPGAGAGRGRLPAAVLALAVAAGAARAQTADGGSALRLGLPSATTSAQRNTAPGAQGTTPTAPGRASGAPGALPAAGTPSVAGTPSGSRPRTPPQRRTRPPTTAIIRAVTQVPAESAALRTIVQVPVSGLPDIVASGAPLLRRRIDPLDPYGPVGIRVGNVVLYPALQQSVGYDTNPDRAATARSSVAFRTDGELRVLSDWPVHQLAGEMRIGYLDYPDNKAANRPDGDGSLRLRIDAARDTRFEVEGRYLITTQRTGSPDLNTAVRERPLVAAYGGTVGVVQDFNRLQVSLRGLVDRQTYEDAVQLNGVVVPQSDRNANQYGLRLRTGYELRPGLTPFVDVLLDTRIHDRAVDFSGFRRDSDGITARLGTTFRVSELLSGEVSGGVLSRSYVDPRLRTLTGPVVDGAVIWAATALTSLRVGASTGVAETIVPGASGILNRTAVAEVTHDLRRNLRLSLVGLAYENEYQGVSILERGYSAGLRLDYRLNRWLGLRASYTHERLKSTASFSNFVSDTFLVGVRVNP</sequence>
<accession>A0A3S2YXF8</accession>
<dbReference type="RefSeq" id="WP_127726895.1">
    <property type="nucleotide sequence ID" value="NZ_SACP01000001.1"/>
</dbReference>
<comment type="caution">
    <text evidence="2">The sequence shown here is derived from an EMBL/GenBank/DDBJ whole genome shotgun (WGS) entry which is preliminary data.</text>
</comment>
<reference evidence="2 3" key="1">
    <citation type="submission" date="2019-01" db="EMBL/GenBank/DDBJ databases">
        <authorList>
            <person name="Chen W.-M."/>
        </authorList>
    </citation>
    <scope>NUCLEOTIDE SEQUENCE [LARGE SCALE GENOMIC DNA]</scope>
    <source>
        <strain evidence="2 3">TER-1</strain>
    </source>
</reference>
<name>A0A3S2YXF8_9HYPH</name>
<gene>
    <name evidence="2" type="ORF">EOE48_00950</name>
</gene>
<protein>
    <recommendedName>
        <fullName evidence="4">Outer membrane beta-barrel protein</fullName>
    </recommendedName>
</protein>
<dbReference type="InterPro" id="IPR018759">
    <property type="entry name" value="BBP2_2"/>
</dbReference>
<dbReference type="Proteomes" id="UP000286997">
    <property type="component" value="Unassembled WGS sequence"/>
</dbReference>
<evidence type="ECO:0000313" key="3">
    <source>
        <dbReference type="Proteomes" id="UP000286997"/>
    </source>
</evidence>
<organism evidence="2 3">
    <name type="scientific">Methylobacterium oryzihabitans</name>
    <dbReference type="NCBI Taxonomy" id="2499852"/>
    <lineage>
        <taxon>Bacteria</taxon>
        <taxon>Pseudomonadati</taxon>
        <taxon>Pseudomonadota</taxon>
        <taxon>Alphaproteobacteria</taxon>
        <taxon>Hyphomicrobiales</taxon>
        <taxon>Methylobacteriaceae</taxon>
        <taxon>Methylobacterium</taxon>
    </lineage>
</organism>
<feature type="compositionally biased region" description="Low complexity" evidence="1">
    <location>
        <begin position="63"/>
        <end position="102"/>
    </location>
</feature>
<feature type="region of interest" description="Disordered" evidence="1">
    <location>
        <begin position="1"/>
        <end position="114"/>
    </location>
</feature>
<evidence type="ECO:0008006" key="4">
    <source>
        <dbReference type="Google" id="ProtNLM"/>
    </source>
</evidence>
<proteinExistence type="predicted"/>
<dbReference type="AlphaFoldDB" id="A0A3S2YXF8"/>
<dbReference type="OrthoDB" id="7398962at2"/>
<evidence type="ECO:0000256" key="1">
    <source>
        <dbReference type="SAM" id="MobiDB-lite"/>
    </source>
</evidence>
<dbReference type="EMBL" id="SACP01000001">
    <property type="protein sequence ID" value="RVU21653.1"/>
    <property type="molecule type" value="Genomic_DNA"/>
</dbReference>
<keyword evidence="3" id="KW-1185">Reference proteome</keyword>
<feature type="compositionally biased region" description="Low complexity" evidence="1">
    <location>
        <begin position="21"/>
        <end position="45"/>
    </location>
</feature>